<dbReference type="Pfam" id="PF04127">
    <property type="entry name" value="DFP"/>
    <property type="match status" value="1"/>
</dbReference>
<evidence type="ECO:0000259" key="1">
    <source>
        <dbReference type="Pfam" id="PF04127"/>
    </source>
</evidence>
<protein>
    <recommendedName>
        <fullName evidence="1">DNA/pantothenate metabolism flavoprotein C-terminal domain-containing protein</fullName>
    </recommendedName>
</protein>
<name>A0ABQ2ELI5_9GAMM</name>
<comment type="caution">
    <text evidence="2">The sequence shown here is derived from an EMBL/GenBank/DDBJ whole genome shotgun (WGS) entry which is preliminary data.</text>
</comment>
<evidence type="ECO:0000313" key="2">
    <source>
        <dbReference type="EMBL" id="GGK15729.1"/>
    </source>
</evidence>
<dbReference type="InterPro" id="IPR007085">
    <property type="entry name" value="DNA/pantothenate-metab_flavo_C"/>
</dbReference>
<keyword evidence="3" id="KW-1185">Reference proteome</keyword>
<feature type="domain" description="DNA/pantothenate metabolism flavoprotein C-terminal" evidence="1">
    <location>
        <begin position="6"/>
        <end position="216"/>
    </location>
</feature>
<organism evidence="2 3">
    <name type="scientific">Luteimonas terricola</name>
    <dbReference type="NCBI Taxonomy" id="645597"/>
    <lineage>
        <taxon>Bacteria</taxon>
        <taxon>Pseudomonadati</taxon>
        <taxon>Pseudomonadota</taxon>
        <taxon>Gammaproteobacteria</taxon>
        <taxon>Lysobacterales</taxon>
        <taxon>Lysobacteraceae</taxon>
        <taxon>Luteimonas</taxon>
    </lineage>
</organism>
<evidence type="ECO:0000313" key="3">
    <source>
        <dbReference type="Proteomes" id="UP000599009"/>
    </source>
</evidence>
<dbReference type="Gene3D" id="3.40.50.10300">
    <property type="entry name" value="CoaB-like"/>
    <property type="match status" value="1"/>
</dbReference>
<gene>
    <name evidence="2" type="ORF">GCM10011394_26100</name>
</gene>
<dbReference type="EMBL" id="BMME01000002">
    <property type="protein sequence ID" value="GGK15729.1"/>
    <property type="molecule type" value="Genomic_DNA"/>
</dbReference>
<dbReference type="InterPro" id="IPR035929">
    <property type="entry name" value="CoaB-like_sf"/>
</dbReference>
<dbReference type="SUPFAM" id="SSF102645">
    <property type="entry name" value="CoaB-like"/>
    <property type="match status" value="1"/>
</dbReference>
<proteinExistence type="predicted"/>
<dbReference type="Proteomes" id="UP000599009">
    <property type="component" value="Unassembled WGS sequence"/>
</dbReference>
<accession>A0ABQ2ELI5</accession>
<reference evidence="3" key="1">
    <citation type="journal article" date="2019" name="Int. J. Syst. Evol. Microbiol.">
        <title>The Global Catalogue of Microorganisms (GCM) 10K type strain sequencing project: providing services to taxonomists for standard genome sequencing and annotation.</title>
        <authorList>
            <consortium name="The Broad Institute Genomics Platform"/>
            <consortium name="The Broad Institute Genome Sequencing Center for Infectious Disease"/>
            <person name="Wu L."/>
            <person name="Ma J."/>
        </authorList>
    </citation>
    <scope>NUCLEOTIDE SEQUENCE [LARGE SCALE GENOMIC DNA]</scope>
    <source>
        <strain evidence="3">CGMCC 1.8985</strain>
    </source>
</reference>
<sequence length="219" mass="22737">MSRDALAGLRVLVSAGPTFEDIDPVRFIGNRSSGKTGFAIAAAAARRGAETVLVAGPVALETPAGVDRRDVRSAAQMHAAVLAALPADIYIGAAAVADFTPATVAEGKIKKRPGSEGLVLELVRTADILADVASHALRPRLVVGFAAETGDLDANAREKLQRKRIDMIAANRVGIAGSGFEADDNTLHVFSADDRQVLGPAPKTELADALLDLVAAQLR</sequence>